<dbReference type="GO" id="GO:0019478">
    <property type="term" value="P:D-amino acid catabolic process"/>
    <property type="evidence" value="ECO:0007669"/>
    <property type="project" value="TreeGrafter"/>
</dbReference>
<feature type="binding site" evidence="6">
    <location>
        <position position="242"/>
    </location>
    <ligand>
        <name>D-dopa</name>
        <dbReference type="ChEBI" id="CHEBI:149689"/>
    </ligand>
</feature>
<evidence type="ECO:0000313" key="10">
    <source>
        <dbReference type="Proteomes" id="UP000053958"/>
    </source>
</evidence>
<dbReference type="PANTHER" id="PTHR11530">
    <property type="entry name" value="D-AMINO ACID OXIDASE"/>
    <property type="match status" value="1"/>
</dbReference>
<dbReference type="InterPro" id="IPR023209">
    <property type="entry name" value="DAO"/>
</dbReference>
<keyword evidence="4 6" id="KW-0274">FAD</keyword>
<protein>
    <submittedName>
        <fullName evidence="9">D-amino-acid oxidase</fullName>
        <ecNumber evidence="9">1.4.3.3</ecNumber>
    </submittedName>
</protein>
<keyword evidence="7" id="KW-1133">Transmembrane helix</keyword>
<evidence type="ECO:0000259" key="8">
    <source>
        <dbReference type="Pfam" id="PF01266"/>
    </source>
</evidence>
<name>A0A0F4YIE8_RASE3</name>
<evidence type="ECO:0000256" key="6">
    <source>
        <dbReference type="PIRSR" id="PIRSR000189-1"/>
    </source>
</evidence>
<dbReference type="GeneID" id="25320322"/>
<evidence type="ECO:0000256" key="2">
    <source>
        <dbReference type="ARBA" id="ARBA00006730"/>
    </source>
</evidence>
<keyword evidence="7" id="KW-0812">Transmembrane</keyword>
<dbReference type="EMBL" id="LASV01000515">
    <property type="protein sequence ID" value="KKA17999.1"/>
    <property type="molecule type" value="Genomic_DNA"/>
</dbReference>
<feature type="domain" description="FAD dependent oxidoreductase" evidence="8">
    <location>
        <begin position="23"/>
        <end position="343"/>
    </location>
</feature>
<dbReference type="Gene3D" id="3.40.50.720">
    <property type="entry name" value="NAD(P)-binding Rossmann-like Domain"/>
    <property type="match status" value="1"/>
</dbReference>
<feature type="binding site" evidence="6">
    <location>
        <position position="330"/>
    </location>
    <ligand>
        <name>D-dopa</name>
        <dbReference type="ChEBI" id="CHEBI:149689"/>
    </ligand>
</feature>
<evidence type="ECO:0000256" key="1">
    <source>
        <dbReference type="ARBA" id="ARBA00001974"/>
    </source>
</evidence>
<dbReference type="AlphaFoldDB" id="A0A0F4YIE8"/>
<accession>A0A0F4YIE8</accession>
<dbReference type="OrthoDB" id="2015447at2759"/>
<keyword evidence="3" id="KW-0285">Flavoprotein</keyword>
<reference evidence="9 10" key="1">
    <citation type="submission" date="2015-04" db="EMBL/GenBank/DDBJ databases">
        <authorList>
            <person name="Heijne W.H."/>
            <person name="Fedorova N.D."/>
            <person name="Nierman W.C."/>
            <person name="Vollebregt A.W."/>
            <person name="Zhao Z."/>
            <person name="Wu L."/>
            <person name="Kumar M."/>
            <person name="Stam H."/>
            <person name="van den Berg M.A."/>
            <person name="Pel H.J."/>
        </authorList>
    </citation>
    <scope>NUCLEOTIDE SEQUENCE [LARGE SCALE GENOMIC DNA]</scope>
    <source>
        <strain evidence="9 10">CBS 393.64</strain>
    </source>
</reference>
<sequence length="365" mass="40154">MAADLRNGNTPKSSGTPFSRRPIIILGAGIIGCAAALQLLQNGFSVILVAEYLPGDKSIFYASAWAGAAWHAAGGLTDEHKYLQVVSHRHLLKLAKEEPESGVCIVNAREYLEEAPAPNSAIWGKSVVSNFRVLEPGEYPSNFHTGWAYDCLVVDPTIHLPWIGKKITELGGKFVRHKVSSLQELYAMFPESNIFINASGWGSKLLTDVRDEKCYPNRGQNVFFKTPNNNTMYFRNGKEYTYIIPRPMSHGVVLGGVNQGENFSPDVDMEIVRDEIRRAHRLAPEIIPAEPKESDLSYIIGIRPSRQGGFRLDSQRIGSRTVLSAYGFGGGGYAFSYGVAEALLGMVERAEFENVVGKKESVANL</sequence>
<proteinExistence type="inferred from homology"/>
<dbReference type="STRING" id="1408163.A0A0F4YIE8"/>
<evidence type="ECO:0000256" key="7">
    <source>
        <dbReference type="SAM" id="Phobius"/>
    </source>
</evidence>
<dbReference type="InterPro" id="IPR006076">
    <property type="entry name" value="FAD-dep_OxRdtase"/>
</dbReference>
<organism evidence="9 10">
    <name type="scientific">Rasamsonia emersonii (strain ATCC 16479 / CBS 393.64 / IMI 116815)</name>
    <dbReference type="NCBI Taxonomy" id="1408163"/>
    <lineage>
        <taxon>Eukaryota</taxon>
        <taxon>Fungi</taxon>
        <taxon>Dikarya</taxon>
        <taxon>Ascomycota</taxon>
        <taxon>Pezizomycotina</taxon>
        <taxon>Eurotiomycetes</taxon>
        <taxon>Eurotiomycetidae</taxon>
        <taxon>Eurotiales</taxon>
        <taxon>Trichocomaceae</taxon>
        <taxon>Rasamsonia</taxon>
    </lineage>
</organism>
<evidence type="ECO:0000256" key="4">
    <source>
        <dbReference type="ARBA" id="ARBA00022827"/>
    </source>
</evidence>
<evidence type="ECO:0000256" key="5">
    <source>
        <dbReference type="ARBA" id="ARBA00023002"/>
    </source>
</evidence>
<comment type="similarity">
    <text evidence="2">Belongs to the DAMOX/DASOX family.</text>
</comment>
<dbReference type="EC" id="1.4.3.3" evidence="9"/>
<comment type="cofactor">
    <cofactor evidence="1 6">
        <name>FAD</name>
        <dbReference type="ChEBI" id="CHEBI:57692"/>
    </cofactor>
</comment>
<dbReference type="PIRSF" id="PIRSF000189">
    <property type="entry name" value="D-aa_oxidase"/>
    <property type="match status" value="1"/>
</dbReference>
<dbReference type="SUPFAM" id="SSF51971">
    <property type="entry name" value="Nucleotide-binding domain"/>
    <property type="match status" value="1"/>
</dbReference>
<dbReference type="Pfam" id="PF01266">
    <property type="entry name" value="DAO"/>
    <property type="match status" value="1"/>
</dbReference>
<keyword evidence="7" id="KW-0472">Membrane</keyword>
<evidence type="ECO:0000256" key="3">
    <source>
        <dbReference type="ARBA" id="ARBA00022630"/>
    </source>
</evidence>
<dbReference type="PANTHER" id="PTHR11530:SF29">
    <property type="entry name" value="FAD DEPENDENT OXIDOREDUCTASE SUPERFAMILY (AFU_ORTHOLOGUE AFUA_6G10230)"/>
    <property type="match status" value="1"/>
</dbReference>
<keyword evidence="5 9" id="KW-0560">Oxidoreductase</keyword>
<dbReference type="Proteomes" id="UP000053958">
    <property type="component" value="Unassembled WGS sequence"/>
</dbReference>
<feature type="binding site" evidence="6">
    <location>
        <position position="303"/>
    </location>
    <ligand>
        <name>D-dopa</name>
        <dbReference type="ChEBI" id="CHEBI:149689"/>
    </ligand>
</feature>
<dbReference type="GO" id="GO:0005737">
    <property type="term" value="C:cytoplasm"/>
    <property type="evidence" value="ECO:0007669"/>
    <property type="project" value="TreeGrafter"/>
</dbReference>
<feature type="binding site" evidence="6">
    <location>
        <position position="179"/>
    </location>
    <ligand>
        <name>FAD</name>
        <dbReference type="ChEBI" id="CHEBI:57692"/>
    </ligand>
</feature>
<keyword evidence="10" id="KW-1185">Reference proteome</keyword>
<dbReference type="Gene3D" id="3.30.9.10">
    <property type="entry name" value="D-Amino Acid Oxidase, subunit A, domain 2"/>
    <property type="match status" value="1"/>
</dbReference>
<gene>
    <name evidence="9" type="ORF">T310_8061</name>
</gene>
<evidence type="ECO:0000313" key="9">
    <source>
        <dbReference type="EMBL" id="KKA17999.1"/>
    </source>
</evidence>
<dbReference type="RefSeq" id="XP_013324611.1">
    <property type="nucleotide sequence ID" value="XM_013469157.1"/>
</dbReference>
<feature type="transmembrane region" description="Helical" evidence="7">
    <location>
        <begin position="21"/>
        <end position="40"/>
    </location>
</feature>
<comment type="caution">
    <text evidence="9">The sequence shown here is derived from an EMBL/GenBank/DDBJ whole genome shotgun (WGS) entry which is preliminary data.</text>
</comment>
<dbReference type="SUPFAM" id="SSF54373">
    <property type="entry name" value="FAD-linked reductases, C-terminal domain"/>
    <property type="match status" value="1"/>
</dbReference>
<dbReference type="PROSITE" id="PS51257">
    <property type="entry name" value="PROKAR_LIPOPROTEIN"/>
    <property type="match status" value="1"/>
</dbReference>
<dbReference type="GO" id="GO:0071949">
    <property type="term" value="F:FAD binding"/>
    <property type="evidence" value="ECO:0007669"/>
    <property type="project" value="InterPro"/>
</dbReference>
<dbReference type="GO" id="GO:0003884">
    <property type="term" value="F:D-amino-acid oxidase activity"/>
    <property type="evidence" value="ECO:0007669"/>
    <property type="project" value="UniProtKB-EC"/>
</dbReference>